<keyword evidence="2" id="KW-0732">Signal</keyword>
<evidence type="ECO:0000256" key="1">
    <source>
        <dbReference type="SAM" id="MobiDB-lite"/>
    </source>
</evidence>
<reference evidence="3" key="1">
    <citation type="submission" date="2023-03" db="EMBL/GenBank/DDBJ databases">
        <title>Massive genome expansion in bonnet fungi (Mycena s.s.) driven by repeated elements and novel gene families across ecological guilds.</title>
        <authorList>
            <consortium name="Lawrence Berkeley National Laboratory"/>
            <person name="Harder C.B."/>
            <person name="Miyauchi S."/>
            <person name="Viragh M."/>
            <person name="Kuo A."/>
            <person name="Thoen E."/>
            <person name="Andreopoulos B."/>
            <person name="Lu D."/>
            <person name="Skrede I."/>
            <person name="Drula E."/>
            <person name="Henrissat B."/>
            <person name="Morin E."/>
            <person name="Kohler A."/>
            <person name="Barry K."/>
            <person name="LaButti K."/>
            <person name="Morin E."/>
            <person name="Salamov A."/>
            <person name="Lipzen A."/>
            <person name="Mereny Z."/>
            <person name="Hegedus B."/>
            <person name="Baldrian P."/>
            <person name="Stursova M."/>
            <person name="Weitz H."/>
            <person name="Taylor A."/>
            <person name="Grigoriev I.V."/>
            <person name="Nagy L.G."/>
            <person name="Martin F."/>
            <person name="Kauserud H."/>
        </authorList>
    </citation>
    <scope>NUCLEOTIDE SEQUENCE</scope>
    <source>
        <strain evidence="3">CBHHK002</strain>
    </source>
</reference>
<proteinExistence type="predicted"/>
<feature type="chain" id="PRO_5041945674" evidence="2">
    <location>
        <begin position="21"/>
        <end position="113"/>
    </location>
</feature>
<dbReference type="Proteomes" id="UP001218218">
    <property type="component" value="Unassembled WGS sequence"/>
</dbReference>
<protein>
    <submittedName>
        <fullName evidence="3">Uncharacterized protein</fullName>
    </submittedName>
</protein>
<dbReference type="AlphaFoldDB" id="A0AAD7EDD6"/>
<feature type="region of interest" description="Disordered" evidence="1">
    <location>
        <begin position="87"/>
        <end position="113"/>
    </location>
</feature>
<evidence type="ECO:0000313" key="3">
    <source>
        <dbReference type="EMBL" id="KAJ7314730.1"/>
    </source>
</evidence>
<organism evidence="3 4">
    <name type="scientific">Mycena albidolilacea</name>
    <dbReference type="NCBI Taxonomy" id="1033008"/>
    <lineage>
        <taxon>Eukaryota</taxon>
        <taxon>Fungi</taxon>
        <taxon>Dikarya</taxon>
        <taxon>Basidiomycota</taxon>
        <taxon>Agaricomycotina</taxon>
        <taxon>Agaricomycetes</taxon>
        <taxon>Agaricomycetidae</taxon>
        <taxon>Agaricales</taxon>
        <taxon>Marasmiineae</taxon>
        <taxon>Mycenaceae</taxon>
        <taxon>Mycena</taxon>
    </lineage>
</organism>
<sequence length="113" mass="12505">MHFTRSILALVILAAGAVQAAPGSTTPTTLTKRCEFHVYYSHIASALTSTNQARRRGESKAYNCASGPAPARYPAVEKWCGNKEYGGSKRLRVRQRGRRGTRERRGTRPTRQA</sequence>
<accession>A0AAD7EDD6</accession>
<comment type="caution">
    <text evidence="3">The sequence shown here is derived from an EMBL/GenBank/DDBJ whole genome shotgun (WGS) entry which is preliminary data.</text>
</comment>
<name>A0AAD7EDD6_9AGAR</name>
<dbReference type="EMBL" id="JARIHO010000065">
    <property type="protein sequence ID" value="KAJ7314730.1"/>
    <property type="molecule type" value="Genomic_DNA"/>
</dbReference>
<keyword evidence="4" id="KW-1185">Reference proteome</keyword>
<feature type="signal peptide" evidence="2">
    <location>
        <begin position="1"/>
        <end position="20"/>
    </location>
</feature>
<evidence type="ECO:0000313" key="4">
    <source>
        <dbReference type="Proteomes" id="UP001218218"/>
    </source>
</evidence>
<gene>
    <name evidence="3" type="ORF">DFH08DRAFT_821054</name>
</gene>
<evidence type="ECO:0000256" key="2">
    <source>
        <dbReference type="SAM" id="SignalP"/>
    </source>
</evidence>
<feature type="compositionally biased region" description="Basic residues" evidence="1">
    <location>
        <begin position="89"/>
        <end position="113"/>
    </location>
</feature>